<dbReference type="Proteomes" id="UP000176631">
    <property type="component" value="Unassembled WGS sequence"/>
</dbReference>
<name>A0A1G1W788_9BACT</name>
<sequence length="127" mass="14134">MIYSAVAQEIGGSSMRPYSIRRIGNHELLTSKRGIVLRVLKLSWVLEIQFPRTIPAEKRSGAALGILAEGILQLKPCLGKLERLASSSGQLKFSVARLRGTEREAALQEIARYLDEEVTREKEASKQ</sequence>
<gene>
    <name evidence="1" type="ORF">A2172_02400</name>
</gene>
<comment type="caution">
    <text evidence="1">The sequence shown here is derived from an EMBL/GenBank/DDBJ whole genome shotgun (WGS) entry which is preliminary data.</text>
</comment>
<evidence type="ECO:0000313" key="1">
    <source>
        <dbReference type="EMBL" id="OGY23207.1"/>
    </source>
</evidence>
<dbReference type="EMBL" id="MHCP01000028">
    <property type="protein sequence ID" value="OGY23207.1"/>
    <property type="molecule type" value="Genomic_DNA"/>
</dbReference>
<evidence type="ECO:0000313" key="2">
    <source>
        <dbReference type="Proteomes" id="UP000176631"/>
    </source>
</evidence>
<dbReference type="STRING" id="1802593.A2172_02400"/>
<organism evidence="1 2">
    <name type="scientific">Candidatus Woykebacteria bacterium RBG_13_40_15</name>
    <dbReference type="NCBI Taxonomy" id="1802593"/>
    <lineage>
        <taxon>Bacteria</taxon>
        <taxon>Candidatus Woykeibacteriota</taxon>
    </lineage>
</organism>
<reference evidence="1 2" key="1">
    <citation type="journal article" date="2016" name="Nat. Commun.">
        <title>Thousands of microbial genomes shed light on interconnected biogeochemical processes in an aquifer system.</title>
        <authorList>
            <person name="Anantharaman K."/>
            <person name="Brown C.T."/>
            <person name="Hug L.A."/>
            <person name="Sharon I."/>
            <person name="Castelle C.J."/>
            <person name="Probst A.J."/>
            <person name="Thomas B.C."/>
            <person name="Singh A."/>
            <person name="Wilkins M.J."/>
            <person name="Karaoz U."/>
            <person name="Brodie E.L."/>
            <person name="Williams K.H."/>
            <person name="Hubbard S.S."/>
            <person name="Banfield J.F."/>
        </authorList>
    </citation>
    <scope>NUCLEOTIDE SEQUENCE [LARGE SCALE GENOMIC DNA]</scope>
</reference>
<accession>A0A1G1W788</accession>
<protein>
    <submittedName>
        <fullName evidence="1">Uncharacterized protein</fullName>
    </submittedName>
</protein>
<proteinExistence type="predicted"/>
<dbReference type="AlphaFoldDB" id="A0A1G1W788"/>